<evidence type="ECO:0000313" key="4">
    <source>
        <dbReference type="Proteomes" id="UP001064933"/>
    </source>
</evidence>
<dbReference type="Proteomes" id="UP001064933">
    <property type="component" value="Chromosome"/>
</dbReference>
<feature type="region of interest" description="Disordered" evidence="2">
    <location>
        <begin position="577"/>
        <end position="598"/>
    </location>
</feature>
<protein>
    <recommendedName>
        <fullName evidence="5">DUF349 domain-containing protein</fullName>
    </recommendedName>
</protein>
<feature type="coiled-coil region" evidence="1">
    <location>
        <begin position="801"/>
        <end position="828"/>
    </location>
</feature>
<evidence type="ECO:0000256" key="2">
    <source>
        <dbReference type="SAM" id="MobiDB-lite"/>
    </source>
</evidence>
<feature type="compositionally biased region" description="Basic and acidic residues" evidence="2">
    <location>
        <begin position="584"/>
        <end position="598"/>
    </location>
</feature>
<evidence type="ECO:0000256" key="1">
    <source>
        <dbReference type="SAM" id="Coils"/>
    </source>
</evidence>
<organism evidence="3 4">
    <name type="scientific">Roseateles amylovorans</name>
    <dbReference type="NCBI Taxonomy" id="2978473"/>
    <lineage>
        <taxon>Bacteria</taxon>
        <taxon>Pseudomonadati</taxon>
        <taxon>Pseudomonadota</taxon>
        <taxon>Betaproteobacteria</taxon>
        <taxon>Burkholderiales</taxon>
        <taxon>Sphaerotilaceae</taxon>
        <taxon>Roseateles</taxon>
    </lineage>
</organism>
<reference evidence="3" key="1">
    <citation type="submission" date="2022-10" db="EMBL/GenBank/DDBJ databases">
        <title>Characterization and whole genome sequencing of a new Roseateles species, isolated from fresh water.</title>
        <authorList>
            <person name="Guliayeva D.Y."/>
            <person name="Akhremchuk A.E."/>
            <person name="Sikolenko M.A."/>
            <person name="Valentovich L.N."/>
            <person name="Sidarenka A.V."/>
        </authorList>
    </citation>
    <scope>NUCLEOTIDE SEQUENCE</scope>
    <source>
        <strain evidence="3">BIM B-1768</strain>
    </source>
</reference>
<sequence>MSNIKELDSWCQEARELLGVSLRRLSMKLTTDDLSEGLKALSRLASQGAVRDRFMTEYEALARESKTLADRAKNKGSKDGETDREQAFESMAKRLAELKARIEVELPLAQARDDYLRRLKDCENTLDIFKTLPGAQADKPTQAIREARKLAAAMDSKAALTSAVDALGEPFAAAMESARKAQRDAAARIQEQHAAMPDCEQKILEVSDLLAFVNTEGVGLSAEAQQLTQGLAKARNLQAANDWIGARQALAGLPTRTSCEALRDKALKQIDAGHPAAAQGRAAIGQLKTLVEPLAWQPLEARLWRAIADLAGPTADEAAGQAVKDVVNAITARVQSAEQDNAQLVKQIDAIDRGLSDLRALARTSDLLGLTDRLQALRNLHAQKRQAQGAAQADGLATDLERMRQNTEDLHRQWQAVAPSMVDLLAELDAQAADPTAPQDLRDAAARQSARLASTAALVEAREWAGLLDLHASARQTLDGFQSAKEAFLSFSEAREAGDMKARSEFKRLRTRFDTLGQTLTAGQVEPARMLAPLERQLVAIESAWSGKWVSASNNAALDLGTTLLALAQLEKQAVAAGSPEGVRQARDAQRQDEERGRFDAVRRSLENAMALLESLDPVQARRLRDEADRIGDDAGTPWSERVRALERTSAAIDAAVTTAQALCSARKEAMALKCQAMEVQLDAQWNELVKSGGEGKKFEGMFQAMRDELADLAVMARSPNLEAAKRNEAAINALDVRMGELRNQSLDGKDPFQSVTDALEDLKKRLKDQDARLQANVPSTLVSLKKRLADVQGALYTTDVADSLKELAALQSALEQAVAEATLHEAKRQGIHASIPILQRRIEVMRSDGRAPDYCRDLQRRLEDVKQQAEMPDRLHTASSALDRLRADVETAIQRPEEALAKQKALLLEVQNQQLLQTQWTAALKVFRSTKRPRAAAAVEAPGGDPSQLEEVDRLLALAQTSAQVGDHAEALRRLKLCEQRAAEVVADPSGPGIGARRALPQNARQYGDAARQMIDALQAFPGQVSAKVPGLPPAVLDRITQATDSFAARFDATLFDSHAALLSDGKAAIRTRRADREQALEKVRGLQSLLIDHPVLTGLRVNPISVQLHQAARRLSQRLTSLEANIRRSVH</sequence>
<gene>
    <name evidence="3" type="ORF">N4261_14025</name>
</gene>
<accession>A0ABY6AWQ2</accession>
<evidence type="ECO:0000313" key="3">
    <source>
        <dbReference type="EMBL" id="UXH76189.1"/>
    </source>
</evidence>
<proteinExistence type="predicted"/>
<dbReference type="RefSeq" id="WP_261755922.1">
    <property type="nucleotide sequence ID" value="NZ_CP104562.2"/>
</dbReference>
<evidence type="ECO:0008006" key="5">
    <source>
        <dbReference type="Google" id="ProtNLM"/>
    </source>
</evidence>
<dbReference type="EMBL" id="CP104562">
    <property type="protein sequence ID" value="UXH76189.1"/>
    <property type="molecule type" value="Genomic_DNA"/>
</dbReference>
<keyword evidence="1" id="KW-0175">Coiled coil</keyword>
<name>A0ABY6AWQ2_9BURK</name>
<keyword evidence="4" id="KW-1185">Reference proteome</keyword>